<accession>A0A3M0GFK6</accession>
<keyword evidence="3" id="KW-1185">Reference proteome</keyword>
<evidence type="ECO:0000313" key="3">
    <source>
        <dbReference type="Proteomes" id="UP000281985"/>
    </source>
</evidence>
<dbReference type="RefSeq" id="WP_121918693.1">
    <property type="nucleotide sequence ID" value="NZ_REFV01000023.1"/>
</dbReference>
<evidence type="ECO:0000256" key="1">
    <source>
        <dbReference type="SAM" id="SignalP"/>
    </source>
</evidence>
<dbReference type="Gene3D" id="2.60.120.200">
    <property type="match status" value="1"/>
</dbReference>
<name>A0A3M0GFK6_9FLAO</name>
<comment type="caution">
    <text evidence="2">The sequence shown here is derived from an EMBL/GenBank/DDBJ whole genome shotgun (WGS) entry which is preliminary data.</text>
</comment>
<feature type="chain" id="PRO_5017953266" evidence="1">
    <location>
        <begin position="22"/>
        <end position="300"/>
    </location>
</feature>
<protein>
    <submittedName>
        <fullName evidence="2">Uncharacterized protein</fullName>
    </submittedName>
</protein>
<dbReference type="EMBL" id="REFV01000023">
    <property type="protein sequence ID" value="RMB56096.1"/>
    <property type="molecule type" value="Genomic_DNA"/>
</dbReference>
<proteinExistence type="predicted"/>
<dbReference type="AlphaFoldDB" id="A0A3M0GFK6"/>
<feature type="signal peptide" evidence="1">
    <location>
        <begin position="1"/>
        <end position="21"/>
    </location>
</feature>
<keyword evidence="1" id="KW-0732">Signal</keyword>
<dbReference type="Proteomes" id="UP000281985">
    <property type="component" value="Unassembled WGS sequence"/>
</dbReference>
<reference evidence="2 3" key="1">
    <citation type="submission" date="2018-10" db="EMBL/GenBank/DDBJ databases">
        <title>Dokdonia luteus sp. nov., isolated from sea water.</title>
        <authorList>
            <person name="Zhou L.Y."/>
            <person name="Du Z.J."/>
        </authorList>
    </citation>
    <scope>NUCLEOTIDE SEQUENCE [LARGE SCALE GENOMIC DNA]</scope>
    <source>
        <strain evidence="2 3">SH27</strain>
    </source>
</reference>
<organism evidence="2 3">
    <name type="scientific">Dokdonia sinensis</name>
    <dbReference type="NCBI Taxonomy" id="2479847"/>
    <lineage>
        <taxon>Bacteria</taxon>
        <taxon>Pseudomonadati</taxon>
        <taxon>Bacteroidota</taxon>
        <taxon>Flavobacteriia</taxon>
        <taxon>Flavobacteriales</taxon>
        <taxon>Flavobacteriaceae</taxon>
        <taxon>Dokdonia</taxon>
    </lineage>
</organism>
<sequence length="300" mass="34113">MRKITLLIFLFLTAASGFCQVGNYNQFPGITPNHTLDAKLENISFAYGLRLLESDYDGPFVRLRRASDNAQMDFGCNDVDMVDVDAINTWRAGSNVFVVTWYDQSGLGRHAQQPVLSRQPRFFPDPTNPYIVPENNSQYLDTQTNIQIATNAGANATIVMVLRPVERVQYNFGNFRNNAERWTPHMNWTSGQVFFDPGFCCATNRSFANRAFTDQWSQYTLQRGTTSILIRRNNTTQVSGAFPNRRYTLNQNFFLLAANTGGNPNLTSRSPMAEFIMYNTDIALSIITEIEEDQIAFWDL</sequence>
<gene>
    <name evidence="2" type="ORF">EAX61_15845</name>
</gene>
<dbReference type="OrthoDB" id="9145816at2"/>
<evidence type="ECO:0000313" key="2">
    <source>
        <dbReference type="EMBL" id="RMB56096.1"/>
    </source>
</evidence>